<keyword evidence="3" id="KW-1185">Reference proteome</keyword>
<organism evidence="2 3">
    <name type="scientific">Olivibacter ginsenosidimutans</name>
    <dbReference type="NCBI Taxonomy" id="1176537"/>
    <lineage>
        <taxon>Bacteria</taxon>
        <taxon>Pseudomonadati</taxon>
        <taxon>Bacteroidota</taxon>
        <taxon>Sphingobacteriia</taxon>
        <taxon>Sphingobacteriales</taxon>
        <taxon>Sphingobacteriaceae</taxon>
        <taxon>Olivibacter</taxon>
    </lineage>
</organism>
<name>A0ABP9BI52_9SPHI</name>
<sequence length="627" mass="72154">MINLRTFSWIVLVTICFIHNGYAQDNLPIDAAFQRALLNGTRTLTGMPGTNYWQNTANYKLDITFQPYNRLLTGKMEVTYHNNSPDTLRQIWFKLYPNIYKNGVWRKSKIARKDLNEGVALDRVKQNGTTVKPEQIHIDGTNMQLDVPDVLPGATIRFQINYHYTLNAGSHLRTGKVDDGAYFIAYFFPRIAVYDDIDGWNTYPYSGEEEFYNDFCNFNVTIKVPKDYIVWATGDLINRNKIFDKKLLRRLDTAEKSDTTLTVHQVDTLGSKSKFKPNAQHTFAFVADSVVDFAFAMSNHYLWKSTSLIVDSSSQRRTRVDAVYNPLHHDYAAVIDFARKTVHGISTVFPAWPFPYPHITVFDGLDQMEYPMMANDNPTKTREDAITLTNHEIFHTIFPFYMGINETKYGWMDEGWATIGEWKLSKLIDSTYTDDYGVAATAIASGGKDDTPIMTLTPNLKGAATFTNSYPKPALGYLFVEEYLGDTLFRKALHHYIHTWHGKHPQPMDFFNAMNAGSGKDLNWFWKRWFFDDGVLDLAISHVTRIAGAYKVYIRNKSKKPLPVHLTIYYRDGSAQKINHSIGLWKTDQETIEIPIITDKRIKKIILGDTYIPDHYLKDNRFIVNEP</sequence>
<evidence type="ECO:0000313" key="3">
    <source>
        <dbReference type="Proteomes" id="UP001501411"/>
    </source>
</evidence>
<accession>A0ABP9BI52</accession>
<evidence type="ECO:0000259" key="1">
    <source>
        <dbReference type="Pfam" id="PF01433"/>
    </source>
</evidence>
<dbReference type="CDD" id="cd09604">
    <property type="entry name" value="M1_APN_like"/>
    <property type="match status" value="1"/>
</dbReference>
<dbReference type="SUPFAM" id="SSF55486">
    <property type="entry name" value="Metalloproteases ('zincins'), catalytic domain"/>
    <property type="match status" value="1"/>
</dbReference>
<proteinExistence type="predicted"/>
<dbReference type="Pfam" id="PF01433">
    <property type="entry name" value="Peptidase_M1"/>
    <property type="match status" value="1"/>
</dbReference>
<dbReference type="Gene3D" id="1.10.390.10">
    <property type="entry name" value="Neutral Protease Domain 2"/>
    <property type="match status" value="1"/>
</dbReference>
<dbReference type="InterPro" id="IPR014782">
    <property type="entry name" value="Peptidase_M1_dom"/>
</dbReference>
<feature type="domain" description="Peptidase M1 membrane alanine aminopeptidase" evidence="1">
    <location>
        <begin position="377"/>
        <end position="529"/>
    </location>
</feature>
<dbReference type="RefSeq" id="WP_345232162.1">
    <property type="nucleotide sequence ID" value="NZ_BAABIQ010000037.1"/>
</dbReference>
<dbReference type="Proteomes" id="UP001501411">
    <property type="component" value="Unassembled WGS sequence"/>
</dbReference>
<dbReference type="InterPro" id="IPR027268">
    <property type="entry name" value="Peptidase_M4/M1_CTD_sf"/>
</dbReference>
<comment type="caution">
    <text evidence="2">The sequence shown here is derived from an EMBL/GenBank/DDBJ whole genome shotgun (WGS) entry which is preliminary data.</text>
</comment>
<protein>
    <submittedName>
        <fullName evidence="2">M1 family metallopeptidase</fullName>
    </submittedName>
</protein>
<reference evidence="3" key="1">
    <citation type="journal article" date="2019" name="Int. J. Syst. Evol. Microbiol.">
        <title>The Global Catalogue of Microorganisms (GCM) 10K type strain sequencing project: providing services to taxonomists for standard genome sequencing and annotation.</title>
        <authorList>
            <consortium name="The Broad Institute Genomics Platform"/>
            <consortium name="The Broad Institute Genome Sequencing Center for Infectious Disease"/>
            <person name="Wu L."/>
            <person name="Ma J."/>
        </authorList>
    </citation>
    <scope>NUCLEOTIDE SEQUENCE [LARGE SCALE GENOMIC DNA]</scope>
    <source>
        <strain evidence="3">JCM 18200</strain>
    </source>
</reference>
<gene>
    <name evidence="2" type="ORF">GCM10023231_25360</name>
</gene>
<evidence type="ECO:0000313" key="2">
    <source>
        <dbReference type="EMBL" id="GAA4795871.1"/>
    </source>
</evidence>
<dbReference type="EMBL" id="BAABIQ010000037">
    <property type="protein sequence ID" value="GAA4795871.1"/>
    <property type="molecule type" value="Genomic_DNA"/>
</dbReference>